<keyword evidence="4" id="KW-1133">Transmembrane helix</keyword>
<sequence length="442" mass="49907">MAFLRRLPPYVWLALIYLGFSTAWILLTDRWVGRWAGGPAAYATLQQLKGLLFVGCSTILLFVTARRLYRHLADRNTEKRDLLRRYRALHRALREGIADHNFATGQTVINEELQQFTGAPGLLLTDFPAFFFRRLHPDDRDRIEAQFNDYLERAGALWQAEFRYGTEGAWRDMIGRACVLREEGSTQPQHLVLALQDVTEERAMQARYYQQQIAFRQEQGRTVVAAQEQERERWAQELHDNVCQLLTVARLSIDQLQPAPADAPFVDKAKAMVTRSLNEIRQLSATIKPPEFGADTLREALEGLAADVQRFRSFQFTLTMSADAEALLDAGHKLLVYRVVQEQLNNIVKYAGARQVRVTLTVAEPQVQLEVADDGQGFDPAHVRTGIGLRNIRSRLQLYAGTLVVDAAPGKGCVLRAQFQAHPPAPSQGEAESGFPYILGYS</sequence>
<accession>A0ABP8HMT4</accession>
<comment type="caution">
    <text evidence="6">The sequence shown here is derived from an EMBL/GenBank/DDBJ whole genome shotgun (WGS) entry which is preliminary data.</text>
</comment>
<keyword evidence="7" id="KW-1185">Reference proteome</keyword>
<dbReference type="Pfam" id="PF07730">
    <property type="entry name" value="HisKA_3"/>
    <property type="match status" value="1"/>
</dbReference>
<keyword evidence="4" id="KW-0812">Transmembrane</keyword>
<dbReference type="InterPro" id="IPR035965">
    <property type="entry name" value="PAS-like_dom_sf"/>
</dbReference>
<dbReference type="Pfam" id="PF02518">
    <property type="entry name" value="HATPase_c"/>
    <property type="match status" value="1"/>
</dbReference>
<dbReference type="InterPro" id="IPR005467">
    <property type="entry name" value="His_kinase_dom"/>
</dbReference>
<name>A0ABP8HMT4_9BACT</name>
<reference evidence="7" key="1">
    <citation type="journal article" date="2019" name="Int. J. Syst. Evol. Microbiol.">
        <title>The Global Catalogue of Microorganisms (GCM) 10K type strain sequencing project: providing services to taxonomists for standard genome sequencing and annotation.</title>
        <authorList>
            <consortium name="The Broad Institute Genomics Platform"/>
            <consortium name="The Broad Institute Genome Sequencing Center for Infectious Disease"/>
            <person name="Wu L."/>
            <person name="Ma J."/>
        </authorList>
    </citation>
    <scope>NUCLEOTIDE SEQUENCE [LARGE SCALE GENOMIC DNA]</scope>
    <source>
        <strain evidence="7">JCM 17919</strain>
    </source>
</reference>
<dbReference type="PANTHER" id="PTHR24421">
    <property type="entry name" value="NITRATE/NITRITE SENSOR PROTEIN NARX-RELATED"/>
    <property type="match status" value="1"/>
</dbReference>
<evidence type="ECO:0000256" key="2">
    <source>
        <dbReference type="ARBA" id="ARBA00022777"/>
    </source>
</evidence>
<keyword evidence="3" id="KW-0902">Two-component regulatory system</keyword>
<dbReference type="SMART" id="SM00387">
    <property type="entry name" value="HATPase_c"/>
    <property type="match status" value="1"/>
</dbReference>
<proteinExistence type="predicted"/>
<dbReference type="CDD" id="cd16917">
    <property type="entry name" value="HATPase_UhpB-NarQ-NarX-like"/>
    <property type="match status" value="1"/>
</dbReference>
<dbReference type="InterPro" id="IPR036890">
    <property type="entry name" value="HATPase_C_sf"/>
</dbReference>
<feature type="transmembrane region" description="Helical" evidence="4">
    <location>
        <begin position="7"/>
        <end position="27"/>
    </location>
</feature>
<evidence type="ECO:0000259" key="5">
    <source>
        <dbReference type="PROSITE" id="PS50109"/>
    </source>
</evidence>
<organism evidence="6 7">
    <name type="scientific">Flaviaesturariibacter amylovorans</name>
    <dbReference type="NCBI Taxonomy" id="1084520"/>
    <lineage>
        <taxon>Bacteria</taxon>
        <taxon>Pseudomonadati</taxon>
        <taxon>Bacteroidota</taxon>
        <taxon>Chitinophagia</taxon>
        <taxon>Chitinophagales</taxon>
        <taxon>Chitinophagaceae</taxon>
        <taxon>Flaviaestuariibacter</taxon>
    </lineage>
</organism>
<dbReference type="PROSITE" id="PS50109">
    <property type="entry name" value="HIS_KIN"/>
    <property type="match status" value="1"/>
</dbReference>
<evidence type="ECO:0000256" key="1">
    <source>
        <dbReference type="ARBA" id="ARBA00022679"/>
    </source>
</evidence>
<evidence type="ECO:0000313" key="7">
    <source>
        <dbReference type="Proteomes" id="UP001501725"/>
    </source>
</evidence>
<dbReference type="RefSeq" id="WP_345257677.1">
    <property type="nucleotide sequence ID" value="NZ_BAABGY010000015.1"/>
</dbReference>
<feature type="transmembrane region" description="Helical" evidence="4">
    <location>
        <begin position="47"/>
        <end position="65"/>
    </location>
</feature>
<dbReference type="InterPro" id="IPR003594">
    <property type="entry name" value="HATPase_dom"/>
</dbReference>
<dbReference type="InterPro" id="IPR011712">
    <property type="entry name" value="Sig_transdc_His_kin_sub3_dim/P"/>
</dbReference>
<protein>
    <recommendedName>
        <fullName evidence="5">Histidine kinase domain-containing protein</fullName>
    </recommendedName>
</protein>
<dbReference type="Gene3D" id="3.30.565.10">
    <property type="entry name" value="Histidine kinase-like ATPase, C-terminal domain"/>
    <property type="match status" value="1"/>
</dbReference>
<dbReference type="Gene3D" id="3.30.450.20">
    <property type="entry name" value="PAS domain"/>
    <property type="match status" value="1"/>
</dbReference>
<evidence type="ECO:0000313" key="6">
    <source>
        <dbReference type="EMBL" id="GAA4341469.1"/>
    </source>
</evidence>
<dbReference type="EMBL" id="BAABGY010000015">
    <property type="protein sequence ID" value="GAA4341469.1"/>
    <property type="molecule type" value="Genomic_DNA"/>
</dbReference>
<keyword evidence="4" id="KW-0472">Membrane</keyword>
<keyword evidence="2" id="KW-0418">Kinase</keyword>
<dbReference type="Proteomes" id="UP001501725">
    <property type="component" value="Unassembled WGS sequence"/>
</dbReference>
<dbReference type="SUPFAM" id="SSF55785">
    <property type="entry name" value="PYP-like sensor domain (PAS domain)"/>
    <property type="match status" value="1"/>
</dbReference>
<dbReference type="InterPro" id="IPR050482">
    <property type="entry name" value="Sensor_HK_TwoCompSys"/>
</dbReference>
<dbReference type="PANTHER" id="PTHR24421:SF58">
    <property type="entry name" value="SIGNAL TRANSDUCTION HISTIDINE-PROTEIN KINASE_PHOSPHATASE UHPB"/>
    <property type="match status" value="1"/>
</dbReference>
<evidence type="ECO:0000256" key="4">
    <source>
        <dbReference type="SAM" id="Phobius"/>
    </source>
</evidence>
<evidence type="ECO:0000256" key="3">
    <source>
        <dbReference type="ARBA" id="ARBA00023012"/>
    </source>
</evidence>
<feature type="domain" description="Histidine kinase" evidence="5">
    <location>
        <begin position="233"/>
        <end position="423"/>
    </location>
</feature>
<gene>
    <name evidence="6" type="ORF">GCM10023184_39960</name>
</gene>
<dbReference type="SUPFAM" id="SSF55874">
    <property type="entry name" value="ATPase domain of HSP90 chaperone/DNA topoisomerase II/histidine kinase"/>
    <property type="match status" value="1"/>
</dbReference>
<dbReference type="Gene3D" id="1.20.5.1930">
    <property type="match status" value="1"/>
</dbReference>
<keyword evidence="1" id="KW-0808">Transferase</keyword>